<gene>
    <name evidence="5" type="ORF">BDV98DRAFT_612594</name>
</gene>
<dbReference type="STRING" id="1884261.A0A5C3QI74"/>
<dbReference type="GO" id="GO:0000390">
    <property type="term" value="P:spliceosomal complex disassembly"/>
    <property type="evidence" value="ECO:0007669"/>
    <property type="project" value="InterPro"/>
</dbReference>
<evidence type="ECO:0000313" key="5">
    <source>
        <dbReference type="EMBL" id="TFL01775.1"/>
    </source>
</evidence>
<feature type="region of interest" description="Disordered" evidence="4">
    <location>
        <begin position="419"/>
        <end position="502"/>
    </location>
</feature>
<proteinExistence type="predicted"/>
<organism evidence="5 6">
    <name type="scientific">Pterulicium gracile</name>
    <dbReference type="NCBI Taxonomy" id="1884261"/>
    <lineage>
        <taxon>Eukaryota</taxon>
        <taxon>Fungi</taxon>
        <taxon>Dikarya</taxon>
        <taxon>Basidiomycota</taxon>
        <taxon>Agaricomycotina</taxon>
        <taxon>Agaricomycetes</taxon>
        <taxon>Agaricomycetidae</taxon>
        <taxon>Agaricales</taxon>
        <taxon>Pleurotineae</taxon>
        <taxon>Pterulaceae</taxon>
        <taxon>Pterulicium</taxon>
    </lineage>
</organism>
<feature type="coiled-coil region" evidence="3">
    <location>
        <begin position="257"/>
        <end position="287"/>
    </location>
</feature>
<sequence>MFKQRKSAKAASRTRTIDVEPNVLDSGTSAAQTAGSGTPMVEDEEKTVVSPAAIKAKMKTARKKPETRLSFNADPEEGEDGSSGVDVFKLKKSMLSRKLMQKAPSTSSSTGTIDSSQSNSPKYDEDYLRELKASTPQSRSSLSTYQDSAVTGVSLDPEAVARMNITAMDDDDATNTVIPAESTIKLAKERRVRAQANKGSEDDFISLSVTRREVTDDGPHPESRLVREEDELGEADDEFAEYTSAQERVAIGKKSRRAEASKTRASMKEMIEDAEEEDEETMEWEQEQLRRGGHRASSVQPTAVKQEYRPAPIPDPTPLPTLTASITRLNLSVSTLTASHATKTASMATLAQEMQGHAKRETELRDMVGRAEDKRAFFMAFREWVESVAAFLDEKFPHLEKLEEEHLSLLKEKADMIAKRRREDDEDDASTFLPSVPRDATQPEEAQEEELDEFGRAVPRPIPSSRRADRVARRSQRQRSTRRPQEEEEGYSTDSSLPPPTATAYKTALSRLSSSAHALLSDVRAPEFRDPAKEGGLATWWGRWRRDWEESYVGAWGGLGLVGAWEFWVREEVCGWDCVEDPRSLDSFRWYQALHAYSRPNDLGARTGFQQDDEDDAPLGPDGDLVGAMISTAVVPRLCAVLESGAFDVYSSAHVRRIVDLVEEVEASLEDNAKLQMLLKSVCNTFALALRNAEALLTPRLKADAPLPFKPDSIPARLRVMARLVKLLKNVLRWRKYNKDRCGLSGVVMGLVELLESVAETGWDVGGRDIMVQVVGVLPGELAPQGLRARLQSS</sequence>
<dbReference type="InterPro" id="IPR012890">
    <property type="entry name" value="GCFC2-like"/>
</dbReference>
<dbReference type="Proteomes" id="UP000305067">
    <property type="component" value="Unassembled WGS sequence"/>
</dbReference>
<feature type="region of interest" description="Disordered" evidence="4">
    <location>
        <begin position="1"/>
        <end position="126"/>
    </location>
</feature>
<feature type="compositionally biased region" description="Polar residues" evidence="4">
    <location>
        <begin position="25"/>
        <end position="36"/>
    </location>
</feature>
<dbReference type="PANTHER" id="PTHR12214">
    <property type="entry name" value="GC-RICH SEQUENCE DNA-BINDING FACTOR"/>
    <property type="match status" value="1"/>
</dbReference>
<evidence type="ECO:0000256" key="1">
    <source>
        <dbReference type="ARBA" id="ARBA00004123"/>
    </source>
</evidence>
<dbReference type="AlphaFoldDB" id="A0A5C3QI74"/>
<reference evidence="5 6" key="1">
    <citation type="journal article" date="2019" name="Nat. Ecol. Evol.">
        <title>Megaphylogeny resolves global patterns of mushroom evolution.</title>
        <authorList>
            <person name="Varga T."/>
            <person name="Krizsan K."/>
            <person name="Foldi C."/>
            <person name="Dima B."/>
            <person name="Sanchez-Garcia M."/>
            <person name="Sanchez-Ramirez S."/>
            <person name="Szollosi G.J."/>
            <person name="Szarkandi J.G."/>
            <person name="Papp V."/>
            <person name="Albert L."/>
            <person name="Andreopoulos W."/>
            <person name="Angelini C."/>
            <person name="Antonin V."/>
            <person name="Barry K.W."/>
            <person name="Bougher N.L."/>
            <person name="Buchanan P."/>
            <person name="Buyck B."/>
            <person name="Bense V."/>
            <person name="Catcheside P."/>
            <person name="Chovatia M."/>
            <person name="Cooper J."/>
            <person name="Damon W."/>
            <person name="Desjardin D."/>
            <person name="Finy P."/>
            <person name="Geml J."/>
            <person name="Haridas S."/>
            <person name="Hughes K."/>
            <person name="Justo A."/>
            <person name="Karasinski D."/>
            <person name="Kautmanova I."/>
            <person name="Kiss B."/>
            <person name="Kocsube S."/>
            <person name="Kotiranta H."/>
            <person name="LaButti K.M."/>
            <person name="Lechner B.E."/>
            <person name="Liimatainen K."/>
            <person name="Lipzen A."/>
            <person name="Lukacs Z."/>
            <person name="Mihaltcheva S."/>
            <person name="Morgado L.N."/>
            <person name="Niskanen T."/>
            <person name="Noordeloos M.E."/>
            <person name="Ohm R.A."/>
            <person name="Ortiz-Santana B."/>
            <person name="Ovrebo C."/>
            <person name="Racz N."/>
            <person name="Riley R."/>
            <person name="Savchenko A."/>
            <person name="Shiryaev A."/>
            <person name="Soop K."/>
            <person name="Spirin V."/>
            <person name="Szebenyi C."/>
            <person name="Tomsovsky M."/>
            <person name="Tulloss R.E."/>
            <person name="Uehling J."/>
            <person name="Grigoriev I.V."/>
            <person name="Vagvolgyi C."/>
            <person name="Papp T."/>
            <person name="Martin F.M."/>
            <person name="Miettinen O."/>
            <person name="Hibbett D.S."/>
            <person name="Nagy L.G."/>
        </authorList>
    </citation>
    <scope>NUCLEOTIDE SEQUENCE [LARGE SCALE GENOMIC DNA]</scope>
    <source>
        <strain evidence="5 6">CBS 309.79</strain>
    </source>
</reference>
<feature type="compositionally biased region" description="Low complexity" evidence="4">
    <location>
        <begin position="96"/>
        <end position="120"/>
    </location>
</feature>
<protein>
    <submittedName>
        <fullName evidence="5">Nineteen complex-related protein 2-domain-containing protein</fullName>
    </submittedName>
</protein>
<keyword evidence="2" id="KW-0539">Nucleus</keyword>
<dbReference type="EMBL" id="ML178824">
    <property type="protein sequence ID" value="TFL01775.1"/>
    <property type="molecule type" value="Genomic_DNA"/>
</dbReference>
<evidence type="ECO:0000256" key="4">
    <source>
        <dbReference type="SAM" id="MobiDB-lite"/>
    </source>
</evidence>
<evidence type="ECO:0000256" key="3">
    <source>
        <dbReference type="SAM" id="Coils"/>
    </source>
</evidence>
<keyword evidence="3" id="KW-0175">Coiled coil</keyword>
<dbReference type="PANTHER" id="PTHR12214:SF0">
    <property type="entry name" value="LD29489P"/>
    <property type="match status" value="1"/>
</dbReference>
<comment type="subcellular location">
    <subcellularLocation>
        <location evidence="1">Nucleus</location>
    </subcellularLocation>
</comment>
<accession>A0A5C3QI74</accession>
<keyword evidence="6" id="KW-1185">Reference proteome</keyword>
<name>A0A5C3QI74_9AGAR</name>
<dbReference type="GO" id="GO:0003677">
    <property type="term" value="F:DNA binding"/>
    <property type="evidence" value="ECO:0007669"/>
    <property type="project" value="InterPro"/>
</dbReference>
<evidence type="ECO:0000313" key="6">
    <source>
        <dbReference type="Proteomes" id="UP000305067"/>
    </source>
</evidence>
<dbReference type="Pfam" id="PF15458">
    <property type="entry name" value="NTR2"/>
    <property type="match status" value="1"/>
</dbReference>
<dbReference type="InterPro" id="IPR028211">
    <property type="entry name" value="Ntr2"/>
</dbReference>
<dbReference type="GO" id="GO:0071008">
    <property type="term" value="C:U2-type post-mRNA release spliceosomal complex"/>
    <property type="evidence" value="ECO:0007669"/>
    <property type="project" value="InterPro"/>
</dbReference>
<evidence type="ECO:0000256" key="2">
    <source>
        <dbReference type="ARBA" id="ARBA00023242"/>
    </source>
</evidence>
<feature type="compositionally biased region" description="Basic residues" evidence="4">
    <location>
        <begin position="473"/>
        <end position="482"/>
    </location>
</feature>
<dbReference type="OrthoDB" id="429427at2759"/>